<dbReference type="PROSITE" id="PS51819">
    <property type="entry name" value="VOC"/>
    <property type="match status" value="1"/>
</dbReference>
<dbReference type="AlphaFoldDB" id="A0A947DFM6"/>
<reference evidence="2" key="1">
    <citation type="submission" date="2020-11" db="EMBL/GenBank/DDBJ databases">
        <authorList>
            <person name="Konstantinou D."/>
            <person name="Gkelis S."/>
            <person name="Popin R."/>
            <person name="Fewer D."/>
            <person name="Sivonen K."/>
        </authorList>
    </citation>
    <scope>NUCLEOTIDE SEQUENCE</scope>
    <source>
        <strain evidence="2">TAU-MAC 1115</strain>
    </source>
</reference>
<protein>
    <submittedName>
        <fullName evidence="2">Glyoxalase</fullName>
    </submittedName>
</protein>
<dbReference type="RefSeq" id="WP_215609238.1">
    <property type="nucleotide sequence ID" value="NZ_JADOES010000021.1"/>
</dbReference>
<dbReference type="InterPro" id="IPR037523">
    <property type="entry name" value="VOC_core"/>
</dbReference>
<name>A0A947DFM6_9CYAN</name>
<organism evidence="2 3">
    <name type="scientific">Leptothoe spongobia TAU-MAC 1115</name>
    <dbReference type="NCBI Taxonomy" id="1967444"/>
    <lineage>
        <taxon>Bacteria</taxon>
        <taxon>Bacillati</taxon>
        <taxon>Cyanobacteriota</taxon>
        <taxon>Cyanophyceae</taxon>
        <taxon>Nodosilineales</taxon>
        <taxon>Cymatolegaceae</taxon>
        <taxon>Leptothoe</taxon>
        <taxon>Leptothoe spongobia</taxon>
    </lineage>
</organism>
<keyword evidence="3" id="KW-1185">Reference proteome</keyword>
<evidence type="ECO:0000259" key="1">
    <source>
        <dbReference type="PROSITE" id="PS51819"/>
    </source>
</evidence>
<dbReference type="Gene3D" id="3.10.180.10">
    <property type="entry name" value="2,3-Dihydroxybiphenyl 1,2-Dioxygenase, domain 1"/>
    <property type="match status" value="1"/>
</dbReference>
<sequence>MDKQKRQVNNTHQSTIQTAYVTLAHENLEELVEFYQNLLGYPPSPHESEQYAEFSLPGLKLALFKPRADHTEEFSKPASSMSLCLEVENLESTISTLTGLGYAPPDDIIHASHGQEIYAYDPAGNRLILHQSSS</sequence>
<dbReference type="EMBL" id="JADOES010000021">
    <property type="protein sequence ID" value="MBT9316172.1"/>
    <property type="molecule type" value="Genomic_DNA"/>
</dbReference>
<dbReference type="Pfam" id="PF18029">
    <property type="entry name" value="Glyoxalase_6"/>
    <property type="match status" value="1"/>
</dbReference>
<proteinExistence type="predicted"/>
<feature type="domain" description="VOC" evidence="1">
    <location>
        <begin position="17"/>
        <end position="132"/>
    </location>
</feature>
<dbReference type="SUPFAM" id="SSF54593">
    <property type="entry name" value="Glyoxalase/Bleomycin resistance protein/Dihydroxybiphenyl dioxygenase"/>
    <property type="match status" value="1"/>
</dbReference>
<accession>A0A947DFM6</accession>
<gene>
    <name evidence="2" type="ORF">IXB50_12145</name>
</gene>
<dbReference type="Proteomes" id="UP000717364">
    <property type="component" value="Unassembled WGS sequence"/>
</dbReference>
<reference evidence="2" key="2">
    <citation type="journal article" date="2021" name="Mar. Drugs">
        <title>Genome Reduction and Secondary Metabolism of the Marine Sponge-Associated Cyanobacterium Leptothoe.</title>
        <authorList>
            <person name="Konstantinou D."/>
            <person name="Popin R.V."/>
            <person name="Fewer D.P."/>
            <person name="Sivonen K."/>
            <person name="Gkelis S."/>
        </authorList>
    </citation>
    <scope>NUCLEOTIDE SEQUENCE</scope>
    <source>
        <strain evidence="2">TAU-MAC 1115</strain>
    </source>
</reference>
<dbReference type="InterPro" id="IPR029068">
    <property type="entry name" value="Glyas_Bleomycin-R_OHBP_Dase"/>
</dbReference>
<evidence type="ECO:0000313" key="3">
    <source>
        <dbReference type="Proteomes" id="UP000717364"/>
    </source>
</evidence>
<evidence type="ECO:0000313" key="2">
    <source>
        <dbReference type="EMBL" id="MBT9316172.1"/>
    </source>
</evidence>
<dbReference type="InterPro" id="IPR041581">
    <property type="entry name" value="Glyoxalase_6"/>
</dbReference>
<comment type="caution">
    <text evidence="2">The sequence shown here is derived from an EMBL/GenBank/DDBJ whole genome shotgun (WGS) entry which is preliminary data.</text>
</comment>